<evidence type="ECO:0000256" key="1">
    <source>
        <dbReference type="SAM" id="Coils"/>
    </source>
</evidence>
<name>L1J986_GUITC</name>
<dbReference type="RefSeq" id="XP_005831615.1">
    <property type="nucleotide sequence ID" value="XM_005831558.1"/>
</dbReference>
<feature type="coiled-coil region" evidence="1">
    <location>
        <begin position="106"/>
        <end position="147"/>
    </location>
</feature>
<protein>
    <submittedName>
        <fullName evidence="3 4">Uncharacterized protein</fullName>
    </submittedName>
</protein>
<feature type="coiled-coil region" evidence="1">
    <location>
        <begin position="216"/>
        <end position="270"/>
    </location>
</feature>
<evidence type="ECO:0000313" key="3">
    <source>
        <dbReference type="EMBL" id="EKX44635.1"/>
    </source>
</evidence>
<keyword evidence="5" id="KW-1185">Reference proteome</keyword>
<keyword evidence="1" id="KW-0175">Coiled coil</keyword>
<dbReference type="EnsemblProtists" id="EKX44635">
    <property type="protein sequence ID" value="EKX44635"/>
    <property type="gene ID" value="GUITHDRAFT_109410"/>
</dbReference>
<organism evidence="3">
    <name type="scientific">Guillardia theta (strain CCMP2712)</name>
    <name type="common">Cryptophyte</name>
    <dbReference type="NCBI Taxonomy" id="905079"/>
    <lineage>
        <taxon>Eukaryota</taxon>
        <taxon>Cryptophyceae</taxon>
        <taxon>Pyrenomonadales</taxon>
        <taxon>Geminigeraceae</taxon>
        <taxon>Guillardia</taxon>
    </lineage>
</organism>
<sequence length="356" mass="40663">MVESPPLQLRDQRWYRSSRPLLLLCSALLLATIGILGPPGPESLRSRSPVHETVVECRTDPDCIPSLKELVTRAAQRCAREASCVCNWNEDAKGCFMKEIDKHPDLLKEAKALEKLIVEREEIREQKQALRRKLQGEQAKIASLIDRGKRNIQLHDFKDAEKDARRAITVNKLVKKLNRAAGLHSWPSIRRQDVKINRFVGQLQDARRGLRRRRNNDNVRHEIKELSSSIHRISNEVRQVGSYVVDATARETKEKQARETKRDLRALVQKISGIVSSMRKRKESMEEASSLNATEKRFADAIAEGEKAVALNDHHHAEQFLHEAQQLHLRLMEQKNLPSSSPCRACDALAQTIQRS</sequence>
<keyword evidence="2" id="KW-1133">Transmembrane helix</keyword>
<gene>
    <name evidence="3" type="ORF">GUITHDRAFT_109410</name>
</gene>
<dbReference type="AlphaFoldDB" id="L1J986"/>
<proteinExistence type="predicted"/>
<evidence type="ECO:0000313" key="5">
    <source>
        <dbReference type="Proteomes" id="UP000011087"/>
    </source>
</evidence>
<dbReference type="Proteomes" id="UP000011087">
    <property type="component" value="Unassembled WGS sequence"/>
</dbReference>
<feature type="transmembrane region" description="Helical" evidence="2">
    <location>
        <begin position="21"/>
        <end position="40"/>
    </location>
</feature>
<reference evidence="3 5" key="1">
    <citation type="journal article" date="2012" name="Nature">
        <title>Algal genomes reveal evolutionary mosaicism and the fate of nucleomorphs.</title>
        <authorList>
            <consortium name="DOE Joint Genome Institute"/>
            <person name="Curtis B.A."/>
            <person name="Tanifuji G."/>
            <person name="Burki F."/>
            <person name="Gruber A."/>
            <person name="Irimia M."/>
            <person name="Maruyama S."/>
            <person name="Arias M.C."/>
            <person name="Ball S.G."/>
            <person name="Gile G.H."/>
            <person name="Hirakawa Y."/>
            <person name="Hopkins J.F."/>
            <person name="Kuo A."/>
            <person name="Rensing S.A."/>
            <person name="Schmutz J."/>
            <person name="Symeonidi A."/>
            <person name="Elias M."/>
            <person name="Eveleigh R.J."/>
            <person name="Herman E.K."/>
            <person name="Klute M.J."/>
            <person name="Nakayama T."/>
            <person name="Obornik M."/>
            <person name="Reyes-Prieto A."/>
            <person name="Armbrust E.V."/>
            <person name="Aves S.J."/>
            <person name="Beiko R.G."/>
            <person name="Coutinho P."/>
            <person name="Dacks J.B."/>
            <person name="Durnford D.G."/>
            <person name="Fast N.M."/>
            <person name="Green B.R."/>
            <person name="Grisdale C.J."/>
            <person name="Hempel F."/>
            <person name="Henrissat B."/>
            <person name="Hoppner M.P."/>
            <person name="Ishida K."/>
            <person name="Kim E."/>
            <person name="Koreny L."/>
            <person name="Kroth P.G."/>
            <person name="Liu Y."/>
            <person name="Malik S.B."/>
            <person name="Maier U.G."/>
            <person name="McRose D."/>
            <person name="Mock T."/>
            <person name="Neilson J.A."/>
            <person name="Onodera N.T."/>
            <person name="Poole A.M."/>
            <person name="Pritham E.J."/>
            <person name="Richards T.A."/>
            <person name="Rocap G."/>
            <person name="Roy S.W."/>
            <person name="Sarai C."/>
            <person name="Schaack S."/>
            <person name="Shirato S."/>
            <person name="Slamovits C.H."/>
            <person name="Spencer D.F."/>
            <person name="Suzuki S."/>
            <person name="Worden A.Z."/>
            <person name="Zauner S."/>
            <person name="Barry K."/>
            <person name="Bell C."/>
            <person name="Bharti A.K."/>
            <person name="Crow J.A."/>
            <person name="Grimwood J."/>
            <person name="Kramer R."/>
            <person name="Lindquist E."/>
            <person name="Lucas S."/>
            <person name="Salamov A."/>
            <person name="McFadden G.I."/>
            <person name="Lane C.E."/>
            <person name="Keeling P.J."/>
            <person name="Gray M.W."/>
            <person name="Grigoriev I.V."/>
            <person name="Archibald J.M."/>
        </authorList>
    </citation>
    <scope>NUCLEOTIDE SEQUENCE</scope>
    <source>
        <strain evidence="3 5">CCMP2712</strain>
    </source>
</reference>
<dbReference type="KEGG" id="gtt:GUITHDRAFT_109410"/>
<keyword evidence="2" id="KW-0472">Membrane</keyword>
<evidence type="ECO:0000313" key="4">
    <source>
        <dbReference type="EnsemblProtists" id="EKX44635"/>
    </source>
</evidence>
<dbReference type="PaxDb" id="55529-EKX44635"/>
<reference evidence="4" key="3">
    <citation type="submission" date="2015-06" db="UniProtKB">
        <authorList>
            <consortium name="EnsemblProtists"/>
        </authorList>
    </citation>
    <scope>IDENTIFICATION</scope>
</reference>
<reference evidence="5" key="2">
    <citation type="submission" date="2012-11" db="EMBL/GenBank/DDBJ databases">
        <authorList>
            <person name="Kuo A."/>
            <person name="Curtis B.A."/>
            <person name="Tanifuji G."/>
            <person name="Burki F."/>
            <person name="Gruber A."/>
            <person name="Irimia M."/>
            <person name="Maruyama S."/>
            <person name="Arias M.C."/>
            <person name="Ball S.G."/>
            <person name="Gile G.H."/>
            <person name="Hirakawa Y."/>
            <person name="Hopkins J.F."/>
            <person name="Rensing S.A."/>
            <person name="Schmutz J."/>
            <person name="Symeonidi A."/>
            <person name="Elias M."/>
            <person name="Eveleigh R.J."/>
            <person name="Herman E.K."/>
            <person name="Klute M.J."/>
            <person name="Nakayama T."/>
            <person name="Obornik M."/>
            <person name="Reyes-Prieto A."/>
            <person name="Armbrust E.V."/>
            <person name="Aves S.J."/>
            <person name="Beiko R.G."/>
            <person name="Coutinho P."/>
            <person name="Dacks J.B."/>
            <person name="Durnford D.G."/>
            <person name="Fast N.M."/>
            <person name="Green B.R."/>
            <person name="Grisdale C."/>
            <person name="Hempe F."/>
            <person name="Henrissat B."/>
            <person name="Hoppner M.P."/>
            <person name="Ishida K.-I."/>
            <person name="Kim E."/>
            <person name="Koreny L."/>
            <person name="Kroth P.G."/>
            <person name="Liu Y."/>
            <person name="Malik S.-B."/>
            <person name="Maier U.G."/>
            <person name="McRose D."/>
            <person name="Mock T."/>
            <person name="Neilson J.A."/>
            <person name="Onodera N.T."/>
            <person name="Poole A.M."/>
            <person name="Pritham E.J."/>
            <person name="Richards T.A."/>
            <person name="Rocap G."/>
            <person name="Roy S.W."/>
            <person name="Sarai C."/>
            <person name="Schaack S."/>
            <person name="Shirato S."/>
            <person name="Slamovits C.H."/>
            <person name="Spencer D.F."/>
            <person name="Suzuki S."/>
            <person name="Worden A.Z."/>
            <person name="Zauner S."/>
            <person name="Barry K."/>
            <person name="Bell C."/>
            <person name="Bharti A.K."/>
            <person name="Crow J.A."/>
            <person name="Grimwood J."/>
            <person name="Kramer R."/>
            <person name="Lindquist E."/>
            <person name="Lucas S."/>
            <person name="Salamov A."/>
            <person name="McFadden G.I."/>
            <person name="Lane C.E."/>
            <person name="Keeling P.J."/>
            <person name="Gray M.W."/>
            <person name="Grigoriev I.V."/>
            <person name="Archibald J.M."/>
        </authorList>
    </citation>
    <scope>NUCLEOTIDE SEQUENCE</scope>
    <source>
        <strain evidence="5">CCMP2712</strain>
    </source>
</reference>
<dbReference type="HOGENOM" id="CLU_779506_0_0_1"/>
<dbReference type="GeneID" id="17301312"/>
<evidence type="ECO:0000256" key="2">
    <source>
        <dbReference type="SAM" id="Phobius"/>
    </source>
</evidence>
<accession>L1J986</accession>
<keyword evidence="2" id="KW-0812">Transmembrane</keyword>
<dbReference type="EMBL" id="JH993003">
    <property type="protein sequence ID" value="EKX44635.1"/>
    <property type="molecule type" value="Genomic_DNA"/>
</dbReference>